<evidence type="ECO:0000313" key="2">
    <source>
        <dbReference type="Proteomes" id="UP000257123"/>
    </source>
</evidence>
<name>A0A371QUF1_9CREN</name>
<gene>
    <name evidence="1" type="ORF">CGL51_13480</name>
</gene>
<protein>
    <submittedName>
        <fullName evidence="1">Uncharacterized protein</fullName>
    </submittedName>
</protein>
<comment type="caution">
    <text evidence="1">The sequence shown here is derived from an EMBL/GenBank/DDBJ whole genome shotgun (WGS) entry which is preliminary data.</text>
</comment>
<reference evidence="1 2" key="1">
    <citation type="submission" date="2017-07" db="EMBL/GenBank/DDBJ databases">
        <title>Draft genome sequence of aerobic hyperthermophilic archaea, Pyrobaculum aerophilum YKB31 and YKB32.</title>
        <authorList>
            <person name="Mochizuki T."/>
            <person name="Berliner A.J."/>
            <person name="Yoshida-Takashima Y."/>
            <person name="Takaki Y."/>
            <person name="Nunoura T."/>
            <person name="Takai K."/>
        </authorList>
    </citation>
    <scope>NUCLEOTIDE SEQUENCE [LARGE SCALE GENOMIC DNA]</scope>
    <source>
        <strain evidence="1 2">YKB31</strain>
    </source>
</reference>
<dbReference type="Proteomes" id="UP000257123">
    <property type="component" value="Unassembled WGS sequence"/>
</dbReference>
<dbReference type="Gene3D" id="3.90.1100.10">
    <property type="match status" value="1"/>
</dbReference>
<feature type="non-terminal residue" evidence="1">
    <location>
        <position position="92"/>
    </location>
</feature>
<accession>A0A371QUF1</accession>
<evidence type="ECO:0000313" key="1">
    <source>
        <dbReference type="EMBL" id="RFA93066.1"/>
    </source>
</evidence>
<sequence length="92" mass="10508">MVDLLPLPVVSSPSDGEFPTRDDRWALVERFIKDKGLANHQIKSFNDFLDKKLPKIVEDFKVVETEIKGLKLVLEKIEVGWPRIKESDGSES</sequence>
<organism evidence="1 2">
    <name type="scientific">Pyrobaculum aerophilum</name>
    <dbReference type="NCBI Taxonomy" id="13773"/>
    <lineage>
        <taxon>Archaea</taxon>
        <taxon>Thermoproteota</taxon>
        <taxon>Thermoprotei</taxon>
        <taxon>Thermoproteales</taxon>
        <taxon>Thermoproteaceae</taxon>
        <taxon>Pyrobaculum</taxon>
    </lineage>
</organism>
<dbReference type="SUPFAM" id="SSF64484">
    <property type="entry name" value="beta and beta-prime subunits of DNA dependent RNA-polymerase"/>
    <property type="match status" value="1"/>
</dbReference>
<dbReference type="RefSeq" id="WP_147299933.1">
    <property type="nucleotide sequence ID" value="NZ_NMUE01000070.1"/>
</dbReference>
<dbReference type="AlphaFoldDB" id="A0A371QUF1"/>
<dbReference type="EMBL" id="NMUE01000070">
    <property type="protein sequence ID" value="RFA93066.1"/>
    <property type="molecule type" value="Genomic_DNA"/>
</dbReference>
<proteinExistence type="predicted"/>